<proteinExistence type="inferred from homology"/>
<feature type="binding site" evidence="13">
    <location>
        <begin position="441"/>
        <end position="450"/>
    </location>
    <ligand>
        <name>ATP</name>
        <dbReference type="ChEBI" id="CHEBI:30616"/>
    </ligand>
</feature>
<sequence length="554" mass="63356">MPSMLCSAVWFFPLHVQLGSGYIQRGRKPWMLLKLATTRLLDVGYLLDKMAIYTLRRKHKSTGILKVVDGNPSLLSCTLLPSPVPKILLHRAKNIQRDFNLLYHRVAMDHEFLDAILRPVLIVDPYLRSLWDIYSRIRTNQMAQDIVLGLNRSDYMLHVQEDLCSAKRQALMHRLQSTKLAAQSDIETKDEAWDGLSIKQVEFNMIACSFCGLGQRIVPQHRIALSLHGISKDFNSRVPDCFSADRFSEALLSACRMYIEDCSRRSLVPAKVSILVVVGDNEGNIYDHRALIGCLLLKNPEVNVLYHSFNYLKTGLKLDPNFRLFVDNQEIAVVYFRTGYTPDAFPDEETWNVKYQLEKSLAIKCPCIQYMLANTKIIQAALSKPKYLSRFFPPDSTSYVNILSTFVHQYTLDEEMEISDSTEIHYAVSDCLLRPDDYVLKPQREGGGNNYFGEELAHKLKSIINHPERKFYILMKRIQPYTFENYVLDSSSMFKESEARRMVTEIGIFGAILARKNHIFLNECSGHLLRSKPLESNEGGIVAGFGCLDSPFLV</sequence>
<keyword evidence="6 12" id="KW-0317">Glutathione biosynthesis</keyword>
<evidence type="ECO:0000259" key="15">
    <source>
        <dbReference type="Pfam" id="PF03199"/>
    </source>
</evidence>
<evidence type="ECO:0000256" key="3">
    <source>
        <dbReference type="ARBA" id="ARBA00012214"/>
    </source>
</evidence>
<feature type="binding site" evidence="13">
    <location>
        <position position="530"/>
    </location>
    <ligand>
        <name>substrate</name>
    </ligand>
</feature>
<dbReference type="SUPFAM" id="SSF56059">
    <property type="entry name" value="Glutathione synthetase ATP-binding domain-like"/>
    <property type="match status" value="1"/>
</dbReference>
<name>A0AAE2D8M9_SCHME</name>
<evidence type="ECO:0000256" key="9">
    <source>
        <dbReference type="ARBA" id="ARBA00022840"/>
    </source>
</evidence>
<dbReference type="PANTHER" id="PTHR11130:SF0">
    <property type="entry name" value="GLUTATHIONE SYNTHETASE"/>
    <property type="match status" value="1"/>
</dbReference>
<evidence type="ECO:0000256" key="4">
    <source>
        <dbReference type="ARBA" id="ARBA00020821"/>
    </source>
</evidence>
<dbReference type="InterPro" id="IPR005615">
    <property type="entry name" value="Glutathione_synthase"/>
</dbReference>
<evidence type="ECO:0000256" key="10">
    <source>
        <dbReference type="ARBA" id="ARBA00022842"/>
    </source>
</evidence>
<dbReference type="Gene3D" id="3.30.1490.50">
    <property type="match status" value="1"/>
</dbReference>
<dbReference type="Pfam" id="PF03199">
    <property type="entry name" value="GSH_synthase"/>
    <property type="match status" value="1"/>
</dbReference>
<dbReference type="InterPro" id="IPR037013">
    <property type="entry name" value="GSH-S_sub-bd_sf"/>
</dbReference>
<dbReference type="PANTHER" id="PTHR11130">
    <property type="entry name" value="GLUTATHIONE SYNTHETASE"/>
    <property type="match status" value="1"/>
</dbReference>
<dbReference type="Pfam" id="PF03917">
    <property type="entry name" value="GSH_synth_ATP"/>
    <property type="match status" value="1"/>
</dbReference>
<reference evidence="16" key="2">
    <citation type="journal article" date="2023" name="Infect Dis Poverty">
        <title>Chromosome-scale genome of the human blood fluke Schistosoma mekongi and its implications for public health.</title>
        <authorList>
            <person name="Zhou M."/>
            <person name="Xu L."/>
            <person name="Xu D."/>
            <person name="Chen W."/>
            <person name="Khan J."/>
            <person name="Hu Y."/>
            <person name="Huang H."/>
            <person name="Wei H."/>
            <person name="Zhang Y."/>
            <person name="Chusongsang P."/>
            <person name="Tanasarnprasert K."/>
            <person name="Hu X."/>
            <person name="Limpanont Y."/>
            <person name="Lv Z."/>
        </authorList>
    </citation>
    <scope>NUCLEOTIDE SEQUENCE</scope>
    <source>
        <strain evidence="16">LV_2022a</strain>
    </source>
</reference>
<feature type="domain" description="Glutathione synthase substrate-binding" evidence="15">
    <location>
        <begin position="274"/>
        <end position="373"/>
    </location>
</feature>
<keyword evidence="9 12" id="KW-0067">ATP-binding</keyword>
<organism evidence="16 17">
    <name type="scientific">Schistosoma mekongi</name>
    <name type="common">Parasitic worm</name>
    <dbReference type="NCBI Taxonomy" id="38744"/>
    <lineage>
        <taxon>Eukaryota</taxon>
        <taxon>Metazoa</taxon>
        <taxon>Spiralia</taxon>
        <taxon>Lophotrochozoa</taxon>
        <taxon>Platyhelminthes</taxon>
        <taxon>Trematoda</taxon>
        <taxon>Digenea</taxon>
        <taxon>Strigeidida</taxon>
        <taxon>Schistosomatoidea</taxon>
        <taxon>Schistosomatidae</taxon>
        <taxon>Schistosoma</taxon>
    </lineage>
</organism>
<dbReference type="AlphaFoldDB" id="A0AAE2D8M9"/>
<reference evidence="16" key="1">
    <citation type="submission" date="2022-04" db="EMBL/GenBank/DDBJ databases">
        <authorList>
            <person name="Xu L."/>
            <person name="Lv Z."/>
        </authorList>
    </citation>
    <scope>NUCLEOTIDE SEQUENCE</scope>
    <source>
        <strain evidence="16">LV_2022a</strain>
    </source>
</reference>
<evidence type="ECO:0000256" key="8">
    <source>
        <dbReference type="ARBA" id="ARBA00022741"/>
    </source>
</evidence>
<evidence type="ECO:0000256" key="7">
    <source>
        <dbReference type="ARBA" id="ARBA00022723"/>
    </source>
</evidence>
<dbReference type="Gene3D" id="3.30.470.20">
    <property type="entry name" value="ATP-grasp fold, B domain"/>
    <property type="match status" value="1"/>
</dbReference>
<evidence type="ECO:0000256" key="1">
    <source>
        <dbReference type="ARBA" id="ARBA00004965"/>
    </source>
</evidence>
<comment type="caution">
    <text evidence="16">The sequence shown here is derived from an EMBL/GenBank/DDBJ whole genome shotgun (WGS) entry which is preliminary data.</text>
</comment>
<protein>
    <recommendedName>
        <fullName evidence="4 12">Glutathione synthetase</fullName>
        <shortName evidence="12">GSH-S</shortName>
        <ecNumber evidence="3 12">6.3.2.3</ecNumber>
    </recommendedName>
</protein>
<keyword evidence="8 12" id="KW-0547">Nucleotide-binding</keyword>
<dbReference type="EMBL" id="JALJAT010000001">
    <property type="protein sequence ID" value="KAK4475152.1"/>
    <property type="molecule type" value="Genomic_DNA"/>
</dbReference>
<dbReference type="PIRSF" id="PIRSF001558">
    <property type="entry name" value="GSHase"/>
    <property type="match status" value="1"/>
</dbReference>
<evidence type="ECO:0000256" key="12">
    <source>
        <dbReference type="PIRNR" id="PIRNR001558"/>
    </source>
</evidence>
<dbReference type="InterPro" id="IPR004887">
    <property type="entry name" value="GSH_synth_subst-bd"/>
</dbReference>
<dbReference type="GO" id="GO:0043295">
    <property type="term" value="F:glutathione binding"/>
    <property type="evidence" value="ECO:0007669"/>
    <property type="project" value="UniProtKB-UniRule"/>
</dbReference>
<dbReference type="InterPro" id="IPR014709">
    <property type="entry name" value="Glutathione_synthase_C_euk"/>
</dbReference>
<evidence type="ECO:0000313" key="17">
    <source>
        <dbReference type="Proteomes" id="UP001292079"/>
    </source>
</evidence>
<evidence type="ECO:0000256" key="2">
    <source>
        <dbReference type="ARBA" id="ARBA00010385"/>
    </source>
</evidence>
<feature type="binding site" evidence="14">
    <location>
        <position position="445"/>
    </location>
    <ligand>
        <name>Mg(2+)</name>
        <dbReference type="ChEBI" id="CHEBI:18420"/>
    </ligand>
</feature>
<feature type="binding site" evidence="13">
    <location>
        <begin position="475"/>
        <end position="478"/>
    </location>
    <ligand>
        <name>ATP</name>
        <dbReference type="ChEBI" id="CHEBI:30616"/>
    </ligand>
</feature>
<dbReference type="Gene3D" id="1.10.1080.10">
    <property type="entry name" value="Glutathione Synthetase, Chain A, domain 3"/>
    <property type="match status" value="1"/>
</dbReference>
<dbReference type="EC" id="6.3.2.3" evidence="3 12"/>
<keyword evidence="10 12" id="KW-0460">Magnesium</keyword>
<keyword evidence="5 12" id="KW-0436">Ligase</keyword>
<evidence type="ECO:0000256" key="13">
    <source>
        <dbReference type="PIRSR" id="PIRSR001558-1"/>
    </source>
</evidence>
<keyword evidence="7 12" id="KW-0479">Metal-binding</keyword>
<comment type="cofactor">
    <cofactor evidence="12 14">
        <name>Mg(2+)</name>
        <dbReference type="ChEBI" id="CHEBI:18420"/>
    </cofactor>
    <text evidence="12 14">Binds 1 Mg(2+) ion per subunit.</text>
</comment>
<dbReference type="GO" id="GO:0005524">
    <property type="term" value="F:ATP binding"/>
    <property type="evidence" value="ECO:0007669"/>
    <property type="project" value="UniProtKB-UniRule"/>
</dbReference>
<dbReference type="InterPro" id="IPR014042">
    <property type="entry name" value="Glutathione_synthase_a-hlx"/>
</dbReference>
<dbReference type="InterPro" id="IPR016185">
    <property type="entry name" value="PreATP-grasp_dom_sf"/>
</dbReference>
<dbReference type="GO" id="GO:0005829">
    <property type="term" value="C:cytosol"/>
    <property type="evidence" value="ECO:0007669"/>
    <property type="project" value="TreeGrafter"/>
</dbReference>
<comment type="similarity">
    <text evidence="2 12">Belongs to the eukaryotic GSH synthase family.</text>
</comment>
<evidence type="ECO:0000256" key="11">
    <source>
        <dbReference type="ARBA" id="ARBA00048871"/>
    </source>
</evidence>
<evidence type="ECO:0000256" key="6">
    <source>
        <dbReference type="ARBA" id="ARBA00022684"/>
    </source>
</evidence>
<dbReference type="GO" id="GO:0004363">
    <property type="term" value="F:glutathione synthase activity"/>
    <property type="evidence" value="ECO:0007669"/>
    <property type="project" value="UniProtKB-UniRule"/>
</dbReference>
<feature type="binding site" evidence="13">
    <location>
        <position position="376"/>
    </location>
    <ligand>
        <name>ATP</name>
        <dbReference type="ChEBI" id="CHEBI:30616"/>
    </ligand>
</feature>
<evidence type="ECO:0000313" key="16">
    <source>
        <dbReference type="EMBL" id="KAK4475152.1"/>
    </source>
</evidence>
<keyword evidence="17" id="KW-1185">Reference proteome</keyword>
<dbReference type="GO" id="GO:0000287">
    <property type="term" value="F:magnesium ion binding"/>
    <property type="evidence" value="ECO:0007669"/>
    <property type="project" value="UniProtKB-UniRule"/>
</dbReference>
<gene>
    <name evidence="16" type="ORF">MN116_000770</name>
</gene>
<dbReference type="SUPFAM" id="SSF52440">
    <property type="entry name" value="PreATP-grasp domain"/>
    <property type="match status" value="1"/>
</dbReference>
<evidence type="ECO:0000256" key="14">
    <source>
        <dbReference type="PIRSR" id="PIRSR001558-2"/>
    </source>
</evidence>
<comment type="pathway">
    <text evidence="1 12">Sulfur metabolism; glutathione biosynthesis; glutathione from L-cysteine and L-glutamate: step 2/2.</text>
</comment>
<accession>A0AAE2D8M9</accession>
<dbReference type="InterPro" id="IPR014049">
    <property type="entry name" value="Glutathione_synthase_N_euk"/>
</dbReference>
<feature type="binding site" evidence="13">
    <location>
        <position position="538"/>
    </location>
    <ligand>
        <name>ATP</name>
        <dbReference type="ChEBI" id="CHEBI:30616"/>
    </ligand>
</feature>
<dbReference type="Gene3D" id="3.30.1490.80">
    <property type="match status" value="1"/>
</dbReference>
<feature type="binding site" evidence="13">
    <location>
        <position position="532"/>
    </location>
    <ligand>
        <name>ATP</name>
        <dbReference type="ChEBI" id="CHEBI:30616"/>
    </ligand>
</feature>
<comment type="catalytic activity">
    <reaction evidence="11">
        <text>gamma-L-glutamyl-L-cysteine + glycine + ATP = glutathione + ADP + phosphate + H(+)</text>
        <dbReference type="Rhea" id="RHEA:13557"/>
        <dbReference type="ChEBI" id="CHEBI:15378"/>
        <dbReference type="ChEBI" id="CHEBI:30616"/>
        <dbReference type="ChEBI" id="CHEBI:43474"/>
        <dbReference type="ChEBI" id="CHEBI:57305"/>
        <dbReference type="ChEBI" id="CHEBI:57925"/>
        <dbReference type="ChEBI" id="CHEBI:58173"/>
        <dbReference type="ChEBI" id="CHEBI:456216"/>
        <dbReference type="EC" id="6.3.2.3"/>
    </reaction>
    <physiologicalReaction direction="left-to-right" evidence="11">
        <dbReference type="Rhea" id="RHEA:13558"/>
    </physiologicalReaction>
</comment>
<evidence type="ECO:0000256" key="5">
    <source>
        <dbReference type="ARBA" id="ARBA00022598"/>
    </source>
</evidence>
<feature type="binding site" evidence="13">
    <location>
        <position position="505"/>
    </location>
    <ligand>
        <name>ATP</name>
        <dbReference type="ChEBI" id="CHEBI:30616"/>
    </ligand>
</feature>
<dbReference type="Gene3D" id="3.40.50.1760">
    <property type="entry name" value="Glutathione synthase, substrate-binding domain superfamily, eukaryotic"/>
    <property type="match status" value="1"/>
</dbReference>
<dbReference type="Proteomes" id="UP001292079">
    <property type="component" value="Unassembled WGS sequence"/>
</dbReference>